<dbReference type="InterPro" id="IPR037523">
    <property type="entry name" value="VOC_core"/>
</dbReference>
<gene>
    <name evidence="2" type="primary">cadI</name>
    <name evidence="2" type="ORF">GCM10017579_40220</name>
</gene>
<dbReference type="InterPro" id="IPR049789">
    <property type="entry name" value="ArsI/CadI-like"/>
</dbReference>
<sequence>MSRIQLALNVDDLEESIAFYSKLFATEPAKTRPGYANFVVAEPPLKLVLMENPGTGGSLNHLGVEVADTDAVDAEQTRLAEAGFASIDERGTECCYAKQDKFWVEGAPNGERWEVYTVLGDAPTMCAPAEAASPCCA</sequence>
<protein>
    <submittedName>
        <fullName evidence="2">Cadmium-induced protein CadI</fullName>
    </submittedName>
</protein>
<dbReference type="PROSITE" id="PS51819">
    <property type="entry name" value="VOC"/>
    <property type="match status" value="1"/>
</dbReference>
<dbReference type="EMBL" id="BSEL01000007">
    <property type="protein sequence ID" value="GLJ69986.1"/>
    <property type="molecule type" value="Genomic_DNA"/>
</dbReference>
<evidence type="ECO:0000259" key="1">
    <source>
        <dbReference type="PROSITE" id="PS51819"/>
    </source>
</evidence>
<dbReference type="NCBIfam" id="NF041414">
    <property type="entry name" value="ArsI_CadI_VOC"/>
    <property type="match status" value="1"/>
</dbReference>
<reference evidence="2" key="2">
    <citation type="submission" date="2023-01" db="EMBL/GenBank/DDBJ databases">
        <authorList>
            <person name="Sun Q."/>
            <person name="Evtushenko L."/>
        </authorList>
    </citation>
    <scope>NUCLEOTIDE SEQUENCE</scope>
    <source>
        <strain evidence="2">VKM Ac-1246</strain>
    </source>
</reference>
<comment type="caution">
    <text evidence="2">The sequence shown here is derived from an EMBL/GenBank/DDBJ whole genome shotgun (WGS) entry which is preliminary data.</text>
</comment>
<dbReference type="RefSeq" id="WP_189118387.1">
    <property type="nucleotide sequence ID" value="NZ_BMRK01000006.1"/>
</dbReference>
<dbReference type="InterPro" id="IPR052393">
    <property type="entry name" value="Cadmium-induced_rsp"/>
</dbReference>
<keyword evidence="3" id="KW-1185">Reference proteome</keyword>
<dbReference type="InterPro" id="IPR029068">
    <property type="entry name" value="Glyas_Bleomycin-R_OHBP_Dase"/>
</dbReference>
<dbReference type="PANTHER" id="PTHR41294:SF1">
    <property type="entry name" value="CADMIUM-INDUCED PROTEIN CADI"/>
    <property type="match status" value="1"/>
</dbReference>
<feature type="domain" description="VOC" evidence="1">
    <location>
        <begin position="2"/>
        <end position="118"/>
    </location>
</feature>
<evidence type="ECO:0000313" key="3">
    <source>
        <dbReference type="Proteomes" id="UP001142292"/>
    </source>
</evidence>
<name>A0ABQ5T1N2_9ACTN</name>
<dbReference type="InterPro" id="IPR004360">
    <property type="entry name" value="Glyas_Fos-R_dOase_dom"/>
</dbReference>
<accession>A0ABQ5T1N2</accession>
<dbReference type="Gene3D" id="3.10.180.10">
    <property type="entry name" value="2,3-Dihydroxybiphenyl 1,2-Dioxygenase, domain 1"/>
    <property type="match status" value="1"/>
</dbReference>
<dbReference type="SUPFAM" id="SSF54593">
    <property type="entry name" value="Glyoxalase/Bleomycin resistance protein/Dihydroxybiphenyl dioxygenase"/>
    <property type="match status" value="1"/>
</dbReference>
<proteinExistence type="predicted"/>
<reference evidence="2" key="1">
    <citation type="journal article" date="2014" name="Int. J. Syst. Evol. Microbiol.">
        <title>Complete genome of a new Firmicutes species belonging to the dominant human colonic microbiota ('Ruminococcus bicirculans') reveals two chromosomes and a selective capacity to utilize plant glucans.</title>
        <authorList>
            <consortium name="NISC Comparative Sequencing Program"/>
            <person name="Wegmann U."/>
            <person name="Louis P."/>
            <person name="Goesmann A."/>
            <person name="Henrissat B."/>
            <person name="Duncan S.H."/>
            <person name="Flint H.J."/>
        </authorList>
    </citation>
    <scope>NUCLEOTIDE SEQUENCE</scope>
    <source>
        <strain evidence="2">VKM Ac-1246</strain>
    </source>
</reference>
<dbReference type="Proteomes" id="UP001142292">
    <property type="component" value="Unassembled WGS sequence"/>
</dbReference>
<dbReference type="PANTHER" id="PTHR41294">
    <property type="entry name" value="CADMIUM-INDUCED PROTEIN CADI"/>
    <property type="match status" value="1"/>
</dbReference>
<evidence type="ECO:0000313" key="2">
    <source>
        <dbReference type="EMBL" id="GLJ69986.1"/>
    </source>
</evidence>
<dbReference type="Pfam" id="PF00903">
    <property type="entry name" value="Glyoxalase"/>
    <property type="match status" value="1"/>
</dbReference>
<organism evidence="2 3">
    <name type="scientific">Nocardioides luteus</name>
    <dbReference type="NCBI Taxonomy" id="1844"/>
    <lineage>
        <taxon>Bacteria</taxon>
        <taxon>Bacillati</taxon>
        <taxon>Actinomycetota</taxon>
        <taxon>Actinomycetes</taxon>
        <taxon>Propionibacteriales</taxon>
        <taxon>Nocardioidaceae</taxon>
        <taxon>Nocardioides</taxon>
    </lineage>
</organism>